<feature type="transmembrane region" description="Helical" evidence="1">
    <location>
        <begin position="16"/>
        <end position="47"/>
    </location>
</feature>
<dbReference type="HOGENOM" id="CLU_3022901_0_0_9"/>
<keyword evidence="1" id="KW-0472">Membrane</keyword>
<proteinExistence type="predicted"/>
<organism evidence="2 3">
    <name type="scientific">Blautia obeum A2-162</name>
    <dbReference type="NCBI Taxonomy" id="657314"/>
    <lineage>
        <taxon>Bacteria</taxon>
        <taxon>Bacillati</taxon>
        <taxon>Bacillota</taxon>
        <taxon>Clostridia</taxon>
        <taxon>Lachnospirales</taxon>
        <taxon>Lachnospiraceae</taxon>
        <taxon>Blautia</taxon>
    </lineage>
</organism>
<gene>
    <name evidence="2" type="ORF">CK5_14200</name>
</gene>
<dbReference type="Proteomes" id="UP000008955">
    <property type="component" value="Chromosome"/>
</dbReference>
<keyword evidence="3" id="KW-1185">Reference proteome</keyword>
<reference evidence="2 3" key="1">
    <citation type="submission" date="2010-03" db="EMBL/GenBank/DDBJ databases">
        <title>The genome sequence of Ruminococcus obeum A2-162.</title>
        <authorList>
            <consortium name="metaHIT consortium -- http://www.metahit.eu/"/>
            <person name="Pajon A."/>
            <person name="Turner K."/>
            <person name="Parkhill J."/>
            <person name="Duncan S."/>
            <person name="Flint H."/>
        </authorList>
    </citation>
    <scope>NUCLEOTIDE SEQUENCE [LARGE SCALE GENOMIC DNA]</scope>
    <source>
        <strain evidence="2 3">A2-162</strain>
    </source>
</reference>
<evidence type="ECO:0000256" key="1">
    <source>
        <dbReference type="SAM" id="Phobius"/>
    </source>
</evidence>
<keyword evidence="1" id="KW-1133">Transmembrane helix</keyword>
<protein>
    <submittedName>
        <fullName evidence="2">Uncharacterized protein</fullName>
    </submittedName>
</protein>
<dbReference type="EMBL" id="FP929054">
    <property type="protein sequence ID" value="CBL22857.1"/>
    <property type="molecule type" value="Genomic_DNA"/>
</dbReference>
<dbReference type="AlphaFoldDB" id="D4LPZ9"/>
<evidence type="ECO:0000313" key="3">
    <source>
        <dbReference type="Proteomes" id="UP000008955"/>
    </source>
</evidence>
<sequence>MGFFTQFLPMLINLHYLVFLSILFGIIFIQTVGFMFASTAVGAAVYLKGLGMGNR</sequence>
<accession>D4LPZ9</accession>
<evidence type="ECO:0000313" key="2">
    <source>
        <dbReference type="EMBL" id="CBL22857.1"/>
    </source>
</evidence>
<reference evidence="2 3" key="2">
    <citation type="submission" date="2010-03" db="EMBL/GenBank/DDBJ databases">
        <authorList>
            <person name="Pajon A."/>
        </authorList>
    </citation>
    <scope>NUCLEOTIDE SEQUENCE [LARGE SCALE GENOMIC DNA]</scope>
    <source>
        <strain evidence="2 3">A2-162</strain>
    </source>
</reference>
<dbReference type="KEGG" id="rob:CK5_14200"/>
<keyword evidence="1" id="KW-0812">Transmembrane</keyword>
<name>D4LPZ9_9FIRM</name>